<sequence length="175" mass="18192">MPELIPEILIYTLIGLLCLAGVATSLFSLSGTWLVALAAGIACWWRWPEFPGLFTCGVFVLLCAAAEVVEFLAGTWGVRRRGGSAAAGWAALGGGLLGAVLGGILIPVPVIGSLIGMFGLSFALAFLVEHRRLRHYGRAADIALGALLARIGVLFMKFGLAAGMAAVLVTGIVLR</sequence>
<feature type="transmembrane region" description="Helical" evidence="1">
    <location>
        <begin position="50"/>
        <end position="73"/>
    </location>
</feature>
<keyword evidence="1" id="KW-1133">Transmembrane helix</keyword>
<accession>A0A0G3EGI0</accession>
<evidence type="ECO:0000313" key="3">
    <source>
        <dbReference type="Proteomes" id="UP000035268"/>
    </source>
</evidence>
<dbReference type="KEGG" id="vbl:L21SP4_02350"/>
<dbReference type="Proteomes" id="UP000035268">
    <property type="component" value="Chromosome"/>
</dbReference>
<dbReference type="EMBL" id="CP010904">
    <property type="protein sequence ID" value="AKJ65576.1"/>
    <property type="molecule type" value="Genomic_DNA"/>
</dbReference>
<organism evidence="2 3">
    <name type="scientific">Kiritimatiella glycovorans</name>
    <dbReference type="NCBI Taxonomy" id="1307763"/>
    <lineage>
        <taxon>Bacteria</taxon>
        <taxon>Pseudomonadati</taxon>
        <taxon>Kiritimatiellota</taxon>
        <taxon>Kiritimatiellia</taxon>
        <taxon>Kiritimatiellales</taxon>
        <taxon>Kiritimatiellaceae</taxon>
        <taxon>Kiritimatiella</taxon>
    </lineage>
</organism>
<dbReference type="Pfam" id="PF04306">
    <property type="entry name" value="DUF456"/>
    <property type="match status" value="1"/>
</dbReference>
<feature type="transmembrane region" description="Helical" evidence="1">
    <location>
        <begin position="110"/>
        <end position="128"/>
    </location>
</feature>
<keyword evidence="1" id="KW-0812">Transmembrane</keyword>
<dbReference type="OrthoDB" id="9794976at2"/>
<gene>
    <name evidence="2" type="ORF">L21SP4_02350</name>
</gene>
<name>A0A0G3EGI0_9BACT</name>
<evidence type="ECO:0000256" key="1">
    <source>
        <dbReference type="SAM" id="Phobius"/>
    </source>
</evidence>
<evidence type="ECO:0000313" key="2">
    <source>
        <dbReference type="EMBL" id="AKJ65576.1"/>
    </source>
</evidence>
<dbReference type="RefSeq" id="WP_052882786.1">
    <property type="nucleotide sequence ID" value="NZ_CP010904.1"/>
</dbReference>
<protein>
    <recommendedName>
        <fullName evidence="4">DUF456 domain-containing protein</fullName>
    </recommendedName>
</protein>
<evidence type="ECO:0008006" key="4">
    <source>
        <dbReference type="Google" id="ProtNLM"/>
    </source>
</evidence>
<feature type="transmembrane region" description="Helical" evidence="1">
    <location>
        <begin position="9"/>
        <end position="30"/>
    </location>
</feature>
<proteinExistence type="predicted"/>
<feature type="transmembrane region" description="Helical" evidence="1">
    <location>
        <begin position="148"/>
        <end position="174"/>
    </location>
</feature>
<dbReference type="AlphaFoldDB" id="A0A0G3EGI0"/>
<dbReference type="InterPro" id="IPR007403">
    <property type="entry name" value="DUF456"/>
</dbReference>
<dbReference type="STRING" id="1307763.L21SP4_02350"/>
<keyword evidence="1" id="KW-0472">Membrane</keyword>
<reference evidence="2 3" key="2">
    <citation type="journal article" date="2016" name="ISME J.">
        <title>Characterization of the first cultured representative of Verrucomicrobia subdivision 5 indicates the proposal of a novel phylum.</title>
        <authorList>
            <person name="Spring S."/>
            <person name="Bunk B."/>
            <person name="Sproer C."/>
            <person name="Schumann P."/>
            <person name="Rohde M."/>
            <person name="Tindall B.J."/>
            <person name="Klenk H.P."/>
        </authorList>
    </citation>
    <scope>NUCLEOTIDE SEQUENCE [LARGE SCALE GENOMIC DNA]</scope>
    <source>
        <strain evidence="2 3">L21-Fru-AB</strain>
    </source>
</reference>
<keyword evidence="3" id="KW-1185">Reference proteome</keyword>
<feature type="transmembrane region" description="Helical" evidence="1">
    <location>
        <begin position="85"/>
        <end position="104"/>
    </location>
</feature>
<reference evidence="3" key="1">
    <citation type="submission" date="2015-02" db="EMBL/GenBank/DDBJ databases">
        <title>Description and complete genome sequence of the first cultured representative of the subdivision 5 of the Verrucomicrobia phylum.</title>
        <authorList>
            <person name="Spring S."/>
            <person name="Bunk B."/>
            <person name="Sproer C."/>
            <person name="Klenk H.-P."/>
        </authorList>
    </citation>
    <scope>NUCLEOTIDE SEQUENCE [LARGE SCALE GENOMIC DNA]</scope>
    <source>
        <strain evidence="3">L21-Fru-AB</strain>
    </source>
</reference>